<evidence type="ECO:0000256" key="1">
    <source>
        <dbReference type="SAM" id="Phobius"/>
    </source>
</evidence>
<sequence>MQEKGEIQMIYDKWWKSPGLTCIRDEINKEGKASPLGLENIGGVFAVLLVGLALALFTAMSEFFIKAKKNALKSKQSICTEMHDELGFIWKCEYTRPKRSATGVPSTRYCSKCNYNSSYITTSLAVPHDNGVMSGLDFRKSPQMQCEYDSS</sequence>
<feature type="transmembrane region" description="Helical" evidence="1">
    <location>
        <begin position="41"/>
        <end position="65"/>
    </location>
</feature>
<keyword evidence="1" id="KW-1133">Transmembrane helix</keyword>
<dbReference type="AlphaFoldDB" id="A0A7R9Q4W7"/>
<evidence type="ECO:0000313" key="3">
    <source>
        <dbReference type="Proteomes" id="UP000759131"/>
    </source>
</evidence>
<dbReference type="Proteomes" id="UP000759131">
    <property type="component" value="Unassembled WGS sequence"/>
</dbReference>
<organism evidence="2">
    <name type="scientific">Medioppia subpectinata</name>
    <dbReference type="NCBI Taxonomy" id="1979941"/>
    <lineage>
        <taxon>Eukaryota</taxon>
        <taxon>Metazoa</taxon>
        <taxon>Ecdysozoa</taxon>
        <taxon>Arthropoda</taxon>
        <taxon>Chelicerata</taxon>
        <taxon>Arachnida</taxon>
        <taxon>Acari</taxon>
        <taxon>Acariformes</taxon>
        <taxon>Sarcoptiformes</taxon>
        <taxon>Oribatida</taxon>
        <taxon>Brachypylina</taxon>
        <taxon>Oppioidea</taxon>
        <taxon>Oppiidae</taxon>
        <taxon>Medioppia</taxon>
    </lineage>
</organism>
<gene>
    <name evidence="2" type="ORF">OSB1V03_LOCUS12680</name>
</gene>
<proteinExistence type="predicted"/>
<keyword evidence="1" id="KW-0812">Transmembrane</keyword>
<keyword evidence="1" id="KW-0472">Membrane</keyword>
<accession>A0A7R9Q4W7</accession>
<keyword evidence="3" id="KW-1185">Reference proteome</keyword>
<protein>
    <submittedName>
        <fullName evidence="2">Uncharacterized protein</fullName>
    </submittedName>
</protein>
<reference evidence="2" key="1">
    <citation type="submission" date="2020-11" db="EMBL/GenBank/DDBJ databases">
        <authorList>
            <person name="Tran Van P."/>
        </authorList>
    </citation>
    <scope>NUCLEOTIDE SEQUENCE</scope>
</reference>
<name>A0A7R9Q4W7_9ACAR</name>
<evidence type="ECO:0000313" key="2">
    <source>
        <dbReference type="EMBL" id="CAD7632275.1"/>
    </source>
</evidence>
<dbReference type="EMBL" id="CAJPIZ010010752">
    <property type="protein sequence ID" value="CAG2112705.1"/>
    <property type="molecule type" value="Genomic_DNA"/>
</dbReference>
<dbReference type="OrthoDB" id="6433644at2759"/>
<dbReference type="EMBL" id="OC865327">
    <property type="protein sequence ID" value="CAD7632275.1"/>
    <property type="molecule type" value="Genomic_DNA"/>
</dbReference>